<dbReference type="OrthoDB" id="3269405at2759"/>
<keyword evidence="2" id="KW-1185">Reference proteome</keyword>
<evidence type="ECO:0000313" key="2">
    <source>
        <dbReference type="Proteomes" id="UP000823399"/>
    </source>
</evidence>
<name>A0A9P7FDC9_9AGAM</name>
<dbReference type="AlphaFoldDB" id="A0A9P7FDC9"/>
<organism evidence="1 2">
    <name type="scientific">Suillus discolor</name>
    <dbReference type="NCBI Taxonomy" id="1912936"/>
    <lineage>
        <taxon>Eukaryota</taxon>
        <taxon>Fungi</taxon>
        <taxon>Dikarya</taxon>
        <taxon>Basidiomycota</taxon>
        <taxon>Agaricomycotina</taxon>
        <taxon>Agaricomycetes</taxon>
        <taxon>Agaricomycetidae</taxon>
        <taxon>Boletales</taxon>
        <taxon>Suillineae</taxon>
        <taxon>Suillaceae</taxon>
        <taxon>Suillus</taxon>
    </lineage>
</organism>
<reference evidence="1" key="1">
    <citation type="journal article" date="2020" name="New Phytol.">
        <title>Comparative genomics reveals dynamic genome evolution in host specialist ectomycorrhizal fungi.</title>
        <authorList>
            <person name="Lofgren L.A."/>
            <person name="Nguyen N.H."/>
            <person name="Vilgalys R."/>
            <person name="Ruytinx J."/>
            <person name="Liao H.L."/>
            <person name="Branco S."/>
            <person name="Kuo A."/>
            <person name="LaButti K."/>
            <person name="Lipzen A."/>
            <person name="Andreopoulos W."/>
            <person name="Pangilinan J."/>
            <person name="Riley R."/>
            <person name="Hundley H."/>
            <person name="Na H."/>
            <person name="Barry K."/>
            <person name="Grigoriev I.V."/>
            <person name="Stajich J.E."/>
            <person name="Kennedy P.G."/>
        </authorList>
    </citation>
    <scope>NUCLEOTIDE SEQUENCE</scope>
    <source>
        <strain evidence="1">FC423</strain>
    </source>
</reference>
<evidence type="ECO:0000313" key="1">
    <source>
        <dbReference type="EMBL" id="KAG2113167.1"/>
    </source>
</evidence>
<dbReference type="EMBL" id="JABBWM010000013">
    <property type="protein sequence ID" value="KAG2113167.1"/>
    <property type="molecule type" value="Genomic_DNA"/>
</dbReference>
<accession>A0A9P7FDC9</accession>
<dbReference type="GeneID" id="64705301"/>
<comment type="caution">
    <text evidence="1">The sequence shown here is derived from an EMBL/GenBank/DDBJ whole genome shotgun (WGS) entry which is preliminary data.</text>
</comment>
<proteinExistence type="predicted"/>
<sequence length="232" mass="25667">MSFNNANAFSFDKLATPEVPRSLNGGTIWLASPDNRTLAGNSPRSAGFLEQSPRPTSELLLDWDTLSTLMTFDGCVPLPKCDCEVQQLHVSGITDGVYGDYMNDLNETSQLPPLESRDTVESSLNKRVDDSEQDLQLAIVPLETATCACVPQRLYQPRGETEREKYVQAAILSSPILFYAEKPHELGIALEEILKNSRCLSDRDDLVFEGGGRSISVRLEVCQEHGDLDLMN</sequence>
<gene>
    <name evidence="1" type="ORF">F5147DRAFT_790523</name>
</gene>
<dbReference type="Proteomes" id="UP000823399">
    <property type="component" value="Unassembled WGS sequence"/>
</dbReference>
<dbReference type="RefSeq" id="XP_041295725.1">
    <property type="nucleotide sequence ID" value="XM_041443042.1"/>
</dbReference>
<protein>
    <submittedName>
        <fullName evidence="1">Uncharacterized protein</fullName>
    </submittedName>
</protein>